<name>A0A4X2M084_VOMUR</name>
<dbReference type="Gene3D" id="1.25.10.10">
    <property type="entry name" value="Leucine-rich Repeat Variant"/>
    <property type="match status" value="1"/>
</dbReference>
<dbReference type="PROSITE" id="PS50166">
    <property type="entry name" value="IMPORTIN_B_NT"/>
    <property type="match status" value="1"/>
</dbReference>
<dbReference type="Pfam" id="PF03810">
    <property type="entry name" value="IBN_N"/>
    <property type="match status" value="1"/>
</dbReference>
<reference evidence="2" key="2">
    <citation type="submission" date="2025-08" db="UniProtKB">
        <authorList>
            <consortium name="Ensembl"/>
        </authorList>
    </citation>
    <scope>IDENTIFICATION</scope>
</reference>
<dbReference type="Ensembl" id="ENSVURT00010033867.1">
    <property type="protein sequence ID" value="ENSVURP00010029748.1"/>
    <property type="gene ID" value="ENSVURG00010022719.1"/>
</dbReference>
<dbReference type="InterPro" id="IPR001494">
    <property type="entry name" value="Importin-beta_N"/>
</dbReference>
<accession>A0A4X2M084</accession>
<sequence length="98" mass="11348">MESGELDRILRELLLPDTERIRRATEQLQAALRNPGAVPALCELLAHAPDPQIRQFSALLVRRRVNTRWRRLAVANRESMKSLVLRALQNETEWDYSS</sequence>
<evidence type="ECO:0000259" key="1">
    <source>
        <dbReference type="PROSITE" id="PS50166"/>
    </source>
</evidence>
<reference evidence="3" key="1">
    <citation type="submission" date="2018-12" db="EMBL/GenBank/DDBJ databases">
        <authorList>
            <person name="Yazar S."/>
        </authorList>
    </citation>
    <scope>NUCLEOTIDE SEQUENCE [LARGE SCALE GENOMIC DNA]</scope>
</reference>
<organism evidence="2 3">
    <name type="scientific">Vombatus ursinus</name>
    <name type="common">Common wombat</name>
    <dbReference type="NCBI Taxonomy" id="29139"/>
    <lineage>
        <taxon>Eukaryota</taxon>
        <taxon>Metazoa</taxon>
        <taxon>Chordata</taxon>
        <taxon>Craniata</taxon>
        <taxon>Vertebrata</taxon>
        <taxon>Euteleostomi</taxon>
        <taxon>Mammalia</taxon>
        <taxon>Metatheria</taxon>
        <taxon>Diprotodontia</taxon>
        <taxon>Vombatidae</taxon>
        <taxon>Vombatus</taxon>
    </lineage>
</organism>
<dbReference type="SUPFAM" id="SSF48371">
    <property type="entry name" value="ARM repeat"/>
    <property type="match status" value="1"/>
</dbReference>
<keyword evidence="3" id="KW-1185">Reference proteome</keyword>
<protein>
    <submittedName>
        <fullName evidence="2">Importin 4</fullName>
    </submittedName>
</protein>
<proteinExistence type="predicted"/>
<dbReference type="SMART" id="SM00913">
    <property type="entry name" value="IBN_N"/>
    <property type="match status" value="1"/>
</dbReference>
<dbReference type="GO" id="GO:0006886">
    <property type="term" value="P:intracellular protein transport"/>
    <property type="evidence" value="ECO:0007669"/>
    <property type="project" value="InterPro"/>
</dbReference>
<dbReference type="InterPro" id="IPR016024">
    <property type="entry name" value="ARM-type_fold"/>
</dbReference>
<dbReference type="InterPro" id="IPR011989">
    <property type="entry name" value="ARM-like"/>
</dbReference>
<reference evidence="2" key="3">
    <citation type="submission" date="2025-09" db="UniProtKB">
        <authorList>
            <consortium name="Ensembl"/>
        </authorList>
    </citation>
    <scope>IDENTIFICATION</scope>
</reference>
<dbReference type="AlphaFoldDB" id="A0A4X2M084"/>
<feature type="domain" description="Importin N-terminal" evidence="1">
    <location>
        <begin position="24"/>
        <end position="90"/>
    </location>
</feature>
<evidence type="ECO:0000313" key="2">
    <source>
        <dbReference type="Ensembl" id="ENSVURP00010029748.1"/>
    </source>
</evidence>
<gene>
    <name evidence="2" type="primary">IPO4</name>
</gene>
<dbReference type="GeneTree" id="ENSGT00550000075074"/>
<dbReference type="GO" id="GO:0031267">
    <property type="term" value="F:small GTPase binding"/>
    <property type="evidence" value="ECO:0007669"/>
    <property type="project" value="InterPro"/>
</dbReference>
<evidence type="ECO:0000313" key="3">
    <source>
        <dbReference type="Proteomes" id="UP000314987"/>
    </source>
</evidence>
<dbReference type="Proteomes" id="UP000314987">
    <property type="component" value="Unassembled WGS sequence"/>
</dbReference>